<dbReference type="InterPro" id="IPR027417">
    <property type="entry name" value="P-loop_NTPase"/>
</dbReference>
<dbReference type="SUPFAM" id="SSF52540">
    <property type="entry name" value="P-loop containing nucleoside triphosphate hydrolases"/>
    <property type="match status" value="1"/>
</dbReference>
<evidence type="ECO:0000259" key="2">
    <source>
        <dbReference type="Pfam" id="PF10396"/>
    </source>
</evidence>
<feature type="domain" description="GTP-binding protein TrmE N-terminal" evidence="2">
    <location>
        <begin position="6"/>
        <end position="116"/>
    </location>
</feature>
<name>A0A0C1Z4R6_9BACT</name>
<dbReference type="GO" id="GO:0030488">
    <property type="term" value="P:tRNA methylation"/>
    <property type="evidence" value="ECO:0007669"/>
    <property type="project" value="TreeGrafter"/>
</dbReference>
<dbReference type="Pfam" id="PF01926">
    <property type="entry name" value="MMR_HSR1"/>
    <property type="match status" value="1"/>
</dbReference>
<dbReference type="Gene3D" id="3.40.50.300">
    <property type="entry name" value="P-loop containing nucleotide triphosphate hydrolases"/>
    <property type="match status" value="1"/>
</dbReference>
<dbReference type="InterPro" id="IPR031168">
    <property type="entry name" value="G_TrmE"/>
</dbReference>
<dbReference type="Gene3D" id="1.20.120.430">
    <property type="entry name" value="tRNA modification GTPase MnmE domain 2"/>
    <property type="match status" value="1"/>
</dbReference>
<dbReference type="Gene3D" id="3.30.1360.120">
    <property type="entry name" value="Probable tRNA modification gtpase trme, domain 1"/>
    <property type="match status" value="1"/>
</dbReference>
<dbReference type="EMBL" id="JMCC02000123">
    <property type="protein sequence ID" value="KIG12644.1"/>
    <property type="molecule type" value="Genomic_DNA"/>
</dbReference>
<dbReference type="GO" id="GO:0005737">
    <property type="term" value="C:cytoplasm"/>
    <property type="evidence" value="ECO:0007669"/>
    <property type="project" value="TreeGrafter"/>
</dbReference>
<dbReference type="CDD" id="cd14858">
    <property type="entry name" value="TrmE_N"/>
    <property type="match status" value="1"/>
</dbReference>
<accession>A0A0C1Z4R6</accession>
<dbReference type="Proteomes" id="UP000031599">
    <property type="component" value="Unassembled WGS sequence"/>
</dbReference>
<dbReference type="AlphaFoldDB" id="A0A0C1Z4R6"/>
<evidence type="ECO:0000259" key="3">
    <source>
        <dbReference type="Pfam" id="PF12631"/>
    </source>
</evidence>
<protein>
    <submittedName>
        <fullName evidence="4">GTPase and tRNA-U34 5-formylation enzyme TrmE</fullName>
    </submittedName>
</protein>
<dbReference type="InterPro" id="IPR005225">
    <property type="entry name" value="Small_GTP-bd"/>
</dbReference>
<feature type="domain" description="G" evidence="1">
    <location>
        <begin position="213"/>
        <end position="316"/>
    </location>
</feature>
<feature type="domain" description="MnmE helical" evidence="3">
    <location>
        <begin position="119"/>
        <end position="377"/>
    </location>
</feature>
<dbReference type="PANTHER" id="PTHR42714">
    <property type="entry name" value="TRNA MODIFICATION GTPASE GTPBP3"/>
    <property type="match status" value="1"/>
</dbReference>
<dbReference type="GO" id="GO:0005525">
    <property type="term" value="F:GTP binding"/>
    <property type="evidence" value="ECO:0007669"/>
    <property type="project" value="InterPro"/>
</dbReference>
<sequence length="389" mass="41199">MPEHHTIAGVATGSPDGGVAIIRVSGSEALSIAKALIMGELPAPRVLAVRRLVVGGERALVGVMPGPRSFTGEDVVELHVHAGARNVGQILEAVLEAGAVAAQAGDFTRRAFGNRRLSLDQAEGIAALIGAQTQAALDQARRLVAGELGREVEAVRQKVELLRVEIEANLDFPEDVDARDEARFAATAASLGEAVEGWLAGFERGRLARSRARVVIAGPPNAGKSALFNALLGRRRALVSATAGTTRDYVEAELTLEGRELCLVDTAGLRESADNIEVAGVELGREQIASADVIVWVEGADQSVGLSRDDHDNLNIAAGASLIRVENKQELGRRRPEWIGVSAEPGTELEPLRRAIADAVTLGGEQWIGLARHRDRAREASPTRLGPCR</sequence>
<proteinExistence type="predicted"/>
<dbReference type="InterPro" id="IPR006073">
    <property type="entry name" value="GTP-bd"/>
</dbReference>
<reference evidence="4 5" key="1">
    <citation type="submission" date="2014-12" db="EMBL/GenBank/DDBJ databases">
        <title>Genome assembly of Enhygromyxa salina DSM 15201.</title>
        <authorList>
            <person name="Sharma G."/>
            <person name="Subramanian S."/>
        </authorList>
    </citation>
    <scope>NUCLEOTIDE SEQUENCE [LARGE SCALE GENOMIC DNA]</scope>
    <source>
        <strain evidence="4 5">DSM 15201</strain>
    </source>
</reference>
<comment type="caution">
    <text evidence="4">The sequence shown here is derived from an EMBL/GenBank/DDBJ whole genome shotgun (WGS) entry which is preliminary data.</text>
</comment>
<evidence type="ECO:0000313" key="5">
    <source>
        <dbReference type="Proteomes" id="UP000031599"/>
    </source>
</evidence>
<dbReference type="Pfam" id="PF12631">
    <property type="entry name" value="MnmE_helical"/>
    <property type="match status" value="1"/>
</dbReference>
<dbReference type="InterPro" id="IPR027368">
    <property type="entry name" value="MnmE_dom2"/>
</dbReference>
<dbReference type="Pfam" id="PF10396">
    <property type="entry name" value="TrmE_N"/>
    <property type="match status" value="1"/>
</dbReference>
<evidence type="ECO:0000313" key="4">
    <source>
        <dbReference type="EMBL" id="KIG12644.1"/>
    </source>
</evidence>
<dbReference type="InterPro" id="IPR018948">
    <property type="entry name" value="GTP-bd_TrmE_N"/>
</dbReference>
<organism evidence="4 5">
    <name type="scientific">Enhygromyxa salina</name>
    <dbReference type="NCBI Taxonomy" id="215803"/>
    <lineage>
        <taxon>Bacteria</taxon>
        <taxon>Pseudomonadati</taxon>
        <taxon>Myxococcota</taxon>
        <taxon>Polyangia</taxon>
        <taxon>Nannocystales</taxon>
        <taxon>Nannocystaceae</taxon>
        <taxon>Enhygromyxa</taxon>
    </lineage>
</organism>
<dbReference type="RefSeq" id="WP_052557390.1">
    <property type="nucleotide sequence ID" value="NZ_JMCC02000123.1"/>
</dbReference>
<dbReference type="PANTHER" id="PTHR42714:SF2">
    <property type="entry name" value="TRNA MODIFICATION GTPASE GTPBP3, MITOCHONDRIAL"/>
    <property type="match status" value="1"/>
</dbReference>
<dbReference type="NCBIfam" id="TIGR00231">
    <property type="entry name" value="small_GTP"/>
    <property type="match status" value="1"/>
</dbReference>
<dbReference type="CDD" id="cd04164">
    <property type="entry name" value="trmE"/>
    <property type="match status" value="1"/>
</dbReference>
<evidence type="ECO:0000259" key="1">
    <source>
        <dbReference type="Pfam" id="PF01926"/>
    </source>
</evidence>
<dbReference type="SUPFAM" id="SSF103025">
    <property type="entry name" value="Folate-binding domain"/>
    <property type="match status" value="1"/>
</dbReference>
<dbReference type="InterPro" id="IPR027266">
    <property type="entry name" value="TrmE/GcvT-like"/>
</dbReference>
<gene>
    <name evidence="4" type="ORF">DB30_01209</name>
</gene>
<dbReference type="InterPro" id="IPR025867">
    <property type="entry name" value="MnmE_helical"/>
</dbReference>
<dbReference type="GO" id="GO:0002098">
    <property type="term" value="P:tRNA wobble uridine modification"/>
    <property type="evidence" value="ECO:0007669"/>
    <property type="project" value="TreeGrafter"/>
</dbReference>